<sequence length="1013" mass="109955">MADLQRPSLVERDIELAITALKKGAQLLKYGRRGKPKFCPFRLSTVHFASWQLLDFHVDMMDESALLWYYGKDEKRLELNLVSRIIPGQRTPVFQRYPRPEKEYQSFSLIYNDRSLDLICKDKDEAEAWFVGLKALISCGGYKRLRSEAKKDNSRPESPPCRSAASSSPSSSDQGIIPSRRLGKSFADILSYTAKNPPPVDSISITPLTQQPVENGNTRASGSDAIRLSLSSALSSSSQGSCAEDIDGLGDVFIWGEGTGEGLIGGGDIKLSRPSTAKSNALFPKALESTVVLDVKYIACGQKHAVLVTKQGDIFSWGEEMGGRLGHGVGEDLPHPKLIESLSGKCIETVSCGEYHTCAVTVSGELYTWGDGFMNCGVLGHGSEVSHWIPKMVCGPVDGLHVSSVSCGPWHTVLTTSTGQAFAFGDGTFGALGHGDRCGSCFPRVVERLKDLRTVSVACGVWHTAAIVQMSCESEKTEVPSIGKLFTWGDGDKGKLGSGDNETRLVPHCVSSSVDINFLKVVCADNLTVALTSTGRVYTMGSNDHGQLGIPLADGKTPVCVGGGLTDRFVEDISCGSSHVAILTSKGEVFTWGKGRNGQLGHGDTDDRSSPTRVDFLKDRQVKSIACGSNFTASVCVHKWTCTADTSLCSDCRNPFTFIRHRHNCYNCGLVFCNACSTKKSLKASLAPRPNKPYRVCDDCFAKLQKAAEGGGGGSSLNGMRKVKSGGVLYKQQQPDQFSRLSHSESFKSEKMSLKSDGGNECGGLFSVQTGGMQLRLSTSSVSPTSPRHPKNMVAFSVPNSRLVSRSPSPAQRNSKPAAVLSSAASFSFRTLEATSDDRRSSAYDEIKCLRTQVEELGKKLRFLEAELEGKQMQLQEVTERAADEARKNEAANEVIKQLTTQVRNLTTTTATTAAPLSDSHDYVTTTDRGGSNCCSITPAKTAGSGGNGQVQKSERILQDETGVYITLFSLPNGTNELRRVRFSRRQFTEEEAEKWWEENETRVCDKYNIRIP</sequence>
<dbReference type="CDD" id="cd13365">
    <property type="entry name" value="PH_PLC_plant-like"/>
    <property type="match status" value="1"/>
</dbReference>
<feature type="domain" description="FYVE-type" evidence="9">
    <location>
        <begin position="643"/>
        <end position="705"/>
    </location>
</feature>
<dbReference type="Pfam" id="PF01363">
    <property type="entry name" value="FYVE"/>
    <property type="match status" value="1"/>
</dbReference>
<dbReference type="AlphaFoldDB" id="S8CHM4"/>
<keyword evidence="2" id="KW-0677">Repeat</keyword>
<dbReference type="PROSITE" id="PS51514">
    <property type="entry name" value="BRX"/>
    <property type="match status" value="1"/>
</dbReference>
<feature type="repeat" description="RCC1" evidence="6">
    <location>
        <begin position="587"/>
        <end position="638"/>
    </location>
</feature>
<feature type="repeat" description="RCC1" evidence="6">
    <location>
        <begin position="419"/>
        <end position="470"/>
    </location>
</feature>
<feature type="domain" description="BRX" evidence="10">
    <location>
        <begin position="954"/>
        <end position="1009"/>
    </location>
</feature>
<dbReference type="InterPro" id="IPR011011">
    <property type="entry name" value="Znf_FYVE_PHD"/>
</dbReference>
<feature type="repeat" description="RCC1" evidence="6">
    <location>
        <begin position="312"/>
        <end position="363"/>
    </location>
</feature>
<feature type="compositionally biased region" description="Low complexity" evidence="8">
    <location>
        <begin position="160"/>
        <end position="172"/>
    </location>
</feature>
<dbReference type="Gene3D" id="3.30.40.10">
    <property type="entry name" value="Zinc/RING finger domain, C3HC4 (zinc finger)"/>
    <property type="match status" value="1"/>
</dbReference>
<feature type="repeat" description="RCC1" evidence="6">
    <location>
        <begin position="483"/>
        <end position="534"/>
    </location>
</feature>
<feature type="coiled-coil region" evidence="7">
    <location>
        <begin position="847"/>
        <end position="909"/>
    </location>
</feature>
<name>S8CHM4_9LAMI</name>
<evidence type="ECO:0000259" key="10">
    <source>
        <dbReference type="PROSITE" id="PS51514"/>
    </source>
</evidence>
<dbReference type="Gene3D" id="2.30.29.30">
    <property type="entry name" value="Pleckstrin-homology domain (PH domain)/Phosphotyrosine-binding domain (PTB)"/>
    <property type="match status" value="1"/>
</dbReference>
<gene>
    <name evidence="11" type="ORF">M569_10696</name>
</gene>
<keyword evidence="7" id="KW-0175">Coiled coil</keyword>
<evidence type="ECO:0000313" key="11">
    <source>
        <dbReference type="EMBL" id="EPS64081.1"/>
    </source>
</evidence>
<dbReference type="SUPFAM" id="SSF50985">
    <property type="entry name" value="RCC1/BLIP-II"/>
    <property type="match status" value="1"/>
</dbReference>
<dbReference type="Pfam" id="PF08381">
    <property type="entry name" value="BRX"/>
    <property type="match status" value="1"/>
</dbReference>
<dbReference type="PROSITE" id="PS00626">
    <property type="entry name" value="RCC1_2"/>
    <property type="match status" value="2"/>
</dbReference>
<dbReference type="PANTHER" id="PTHR22870:SF358">
    <property type="entry name" value="REGULATOR OF CHROMOSOME CONDENSATION (RCC1) FAMILY WITH FYVE ZINC FINGER DOMAIN-CONTAINING PROTEIN"/>
    <property type="match status" value="1"/>
</dbReference>
<dbReference type="Gene3D" id="2.130.10.30">
    <property type="entry name" value="Regulator of chromosome condensation 1/beta-lactamase-inhibitor protein II"/>
    <property type="match status" value="2"/>
</dbReference>
<dbReference type="InterPro" id="IPR011993">
    <property type="entry name" value="PH-like_dom_sf"/>
</dbReference>
<feature type="region of interest" description="Disordered" evidence="8">
    <location>
        <begin position="147"/>
        <end position="177"/>
    </location>
</feature>
<evidence type="ECO:0000313" key="12">
    <source>
        <dbReference type="Proteomes" id="UP000015453"/>
    </source>
</evidence>
<feature type="compositionally biased region" description="Polar residues" evidence="8">
    <location>
        <begin position="203"/>
        <end position="221"/>
    </location>
</feature>
<organism evidence="11 12">
    <name type="scientific">Genlisea aurea</name>
    <dbReference type="NCBI Taxonomy" id="192259"/>
    <lineage>
        <taxon>Eukaryota</taxon>
        <taxon>Viridiplantae</taxon>
        <taxon>Streptophyta</taxon>
        <taxon>Embryophyta</taxon>
        <taxon>Tracheophyta</taxon>
        <taxon>Spermatophyta</taxon>
        <taxon>Magnoliopsida</taxon>
        <taxon>eudicotyledons</taxon>
        <taxon>Gunneridae</taxon>
        <taxon>Pentapetalae</taxon>
        <taxon>asterids</taxon>
        <taxon>lamiids</taxon>
        <taxon>Lamiales</taxon>
        <taxon>Lentibulariaceae</taxon>
        <taxon>Genlisea</taxon>
    </lineage>
</organism>
<evidence type="ECO:0000256" key="3">
    <source>
        <dbReference type="ARBA" id="ARBA00022771"/>
    </source>
</evidence>
<evidence type="ECO:0000256" key="5">
    <source>
        <dbReference type="PROSITE-ProRule" id="PRU00091"/>
    </source>
</evidence>
<dbReference type="InterPro" id="IPR058923">
    <property type="entry name" value="RCC1-like_dom"/>
</dbReference>
<dbReference type="FunFam" id="2.130.10.30:FF:000028">
    <property type="entry name" value="PH, RCC1 and FYVE domains-containing protein 1"/>
    <property type="match status" value="1"/>
</dbReference>
<dbReference type="Pfam" id="PF25390">
    <property type="entry name" value="WD40_RLD"/>
    <property type="match status" value="1"/>
</dbReference>
<dbReference type="InterPro" id="IPR000408">
    <property type="entry name" value="Reg_chr_condens"/>
</dbReference>
<dbReference type="InterPro" id="IPR013591">
    <property type="entry name" value="Brevis_radix_dom"/>
</dbReference>
<evidence type="ECO:0000256" key="7">
    <source>
        <dbReference type="SAM" id="Coils"/>
    </source>
</evidence>
<dbReference type="SUPFAM" id="SSF57903">
    <property type="entry name" value="FYVE/PHD zinc finger"/>
    <property type="match status" value="1"/>
</dbReference>
<feature type="repeat" description="RCC1" evidence="6">
    <location>
        <begin position="364"/>
        <end position="418"/>
    </location>
</feature>
<evidence type="ECO:0000259" key="9">
    <source>
        <dbReference type="PROSITE" id="PS50178"/>
    </source>
</evidence>
<keyword evidence="12" id="KW-1185">Reference proteome</keyword>
<dbReference type="GO" id="GO:0008270">
    <property type="term" value="F:zinc ion binding"/>
    <property type="evidence" value="ECO:0007669"/>
    <property type="project" value="UniProtKB-KW"/>
</dbReference>
<keyword evidence="4" id="KW-0862">Zinc</keyword>
<dbReference type="InterPro" id="IPR000306">
    <property type="entry name" value="Znf_FYVE"/>
</dbReference>
<evidence type="ECO:0000256" key="6">
    <source>
        <dbReference type="PROSITE-ProRule" id="PRU00235"/>
    </source>
</evidence>
<feature type="repeat" description="RCC1" evidence="6">
    <location>
        <begin position="535"/>
        <end position="586"/>
    </location>
</feature>
<dbReference type="PRINTS" id="PR00633">
    <property type="entry name" value="RCCNDNSATION"/>
</dbReference>
<dbReference type="InterPro" id="IPR013083">
    <property type="entry name" value="Znf_RING/FYVE/PHD"/>
</dbReference>
<proteinExistence type="predicted"/>
<dbReference type="InterPro" id="IPR009091">
    <property type="entry name" value="RCC1/BLIP-II"/>
</dbReference>
<feature type="repeat" description="RCC1" evidence="6">
    <location>
        <begin position="250"/>
        <end position="311"/>
    </location>
</feature>
<dbReference type="PROSITE" id="PS50012">
    <property type="entry name" value="RCC1_3"/>
    <property type="match status" value="7"/>
</dbReference>
<evidence type="ECO:0000256" key="2">
    <source>
        <dbReference type="ARBA" id="ARBA00022737"/>
    </source>
</evidence>
<dbReference type="PANTHER" id="PTHR22870">
    <property type="entry name" value="REGULATOR OF CHROMOSOME CONDENSATION"/>
    <property type="match status" value="1"/>
</dbReference>
<protein>
    <submittedName>
        <fullName evidence="11">Uncharacterized protein</fullName>
    </submittedName>
</protein>
<dbReference type="OrthoDB" id="5981550at2759"/>
<dbReference type="InterPro" id="IPR051210">
    <property type="entry name" value="Ub_ligase/GEF_domain"/>
</dbReference>
<accession>S8CHM4</accession>
<comment type="caution">
    <text evidence="11">The sequence shown here is derived from an EMBL/GenBank/DDBJ whole genome shotgun (WGS) entry which is preliminary data.</text>
</comment>
<dbReference type="SUPFAM" id="SSF50729">
    <property type="entry name" value="PH domain-like"/>
    <property type="match status" value="1"/>
</dbReference>
<dbReference type="PROSITE" id="PS50178">
    <property type="entry name" value="ZF_FYVE"/>
    <property type="match status" value="1"/>
</dbReference>
<feature type="region of interest" description="Disordered" evidence="8">
    <location>
        <begin position="200"/>
        <end position="221"/>
    </location>
</feature>
<dbReference type="InterPro" id="IPR017455">
    <property type="entry name" value="Znf_FYVE-rel"/>
</dbReference>
<evidence type="ECO:0000256" key="1">
    <source>
        <dbReference type="ARBA" id="ARBA00022723"/>
    </source>
</evidence>
<dbReference type="SMART" id="SM00064">
    <property type="entry name" value="FYVE"/>
    <property type="match status" value="1"/>
</dbReference>
<dbReference type="Proteomes" id="UP000015453">
    <property type="component" value="Unassembled WGS sequence"/>
</dbReference>
<evidence type="ECO:0000256" key="8">
    <source>
        <dbReference type="SAM" id="MobiDB-lite"/>
    </source>
</evidence>
<evidence type="ECO:0000256" key="4">
    <source>
        <dbReference type="ARBA" id="ARBA00022833"/>
    </source>
</evidence>
<dbReference type="EMBL" id="AUSU01005047">
    <property type="protein sequence ID" value="EPS64081.1"/>
    <property type="molecule type" value="Genomic_DNA"/>
</dbReference>
<reference evidence="11 12" key="1">
    <citation type="journal article" date="2013" name="BMC Genomics">
        <title>The miniature genome of a carnivorous plant Genlisea aurea contains a low number of genes and short non-coding sequences.</title>
        <authorList>
            <person name="Leushkin E.V."/>
            <person name="Sutormin R.A."/>
            <person name="Nabieva E.R."/>
            <person name="Penin A.A."/>
            <person name="Kondrashov A.S."/>
            <person name="Logacheva M.D."/>
        </authorList>
    </citation>
    <scope>NUCLEOTIDE SEQUENCE [LARGE SCALE GENOMIC DNA]</scope>
</reference>
<keyword evidence="3 5" id="KW-0863">Zinc-finger</keyword>
<keyword evidence="1" id="KW-0479">Metal-binding</keyword>